<protein>
    <submittedName>
        <fullName evidence="1">Uncharacterized protein</fullName>
    </submittedName>
</protein>
<sequence length="862" mass="91845">MPEETPASKRPRLRRSSSDTNGDIVDSGTKSAKSIGGRCRPAALALMFEAVHSNTAVVTQASDRPLNLLLTDASAREYIEPELHDCRVRCVLDSADARAIVYRAKRMQAKLDAHLRNDRARFIHVFQQRMQRLQESGQFNAADMQVLQSHFAVLEGDQQQPEADSEGAASVAAAAAGDVVAAVVRLKARFALPAAFVDAPETHALFYALFAAAGASMQVGRPQTLPLPLLTRASYASALDDALRDAQLRACRRISKHIADGGATLLLHGRRIRGGPRGIVRISIGVRRQALLLDWAVAGDAADATAQVIGAVARLSDTATGRGQRGSGSARLIGVVAAGDWPLIADVRRRVAAHLGCAWHAACAMQQVDALAYGLLHARRAGIGSGSRALEQAAAAIAADPAAHALWLAHGHRPLSSSARTGGSVAGLLATFQRMVRVDYGLLQRLRALVGKAAYVHFDCLLDRLRAPMFLALVQALRLLGHCARVLGQAPLLPDAALLLARLEVTLELLAAPAHSAANADAAPVSDELRAVAGHLLAHLRRWLAESNSSDSSSSSGNALTCLILAHSLSLYPANQAHASFSLPLIPSQLIDTARALWRILQTAENDPTAFSTPELYMHWDASRAALGRVRQTSAEDLPADFAMRRIFDLSGLASADRSHHYQPFVSVAAALCDATACVPVMHWDDSWDDCVVNEMRCRELLLVALMDAFDSTGDLGLEVPPLILPVVSVAEHQRKLISSYVDLNVSAEGDPDNADSDLDSDSDSAQPTLAAEPFHAAELIHTEEAGSIANAAAANSSSAYDATDVIATWPANDSNDDNIDNSIETDSIHADAASAAAAVLDDEQLLDDDRSLDDQQSLDDQ</sequence>
<evidence type="ECO:0000313" key="1">
    <source>
        <dbReference type="EMBL" id="KAJ1885709.1"/>
    </source>
</evidence>
<dbReference type="Proteomes" id="UP001150581">
    <property type="component" value="Unassembled WGS sequence"/>
</dbReference>
<organism evidence="1 2">
    <name type="scientific">Kickxella alabastrina</name>
    <dbReference type="NCBI Taxonomy" id="61397"/>
    <lineage>
        <taxon>Eukaryota</taxon>
        <taxon>Fungi</taxon>
        <taxon>Fungi incertae sedis</taxon>
        <taxon>Zoopagomycota</taxon>
        <taxon>Kickxellomycotina</taxon>
        <taxon>Kickxellomycetes</taxon>
        <taxon>Kickxellales</taxon>
        <taxon>Kickxellaceae</taxon>
        <taxon>Kickxella</taxon>
    </lineage>
</organism>
<gene>
    <name evidence="1" type="ORF">LPJ66_009988</name>
</gene>
<name>A0ACC1I1R6_9FUNG</name>
<accession>A0ACC1I1R6</accession>
<reference evidence="1" key="1">
    <citation type="submission" date="2022-07" db="EMBL/GenBank/DDBJ databases">
        <title>Phylogenomic reconstructions and comparative analyses of Kickxellomycotina fungi.</title>
        <authorList>
            <person name="Reynolds N.K."/>
            <person name="Stajich J.E."/>
            <person name="Barry K."/>
            <person name="Grigoriev I.V."/>
            <person name="Crous P."/>
            <person name="Smith M.E."/>
        </authorList>
    </citation>
    <scope>NUCLEOTIDE SEQUENCE</scope>
    <source>
        <strain evidence="1">Benny 63K</strain>
    </source>
</reference>
<evidence type="ECO:0000313" key="2">
    <source>
        <dbReference type="Proteomes" id="UP001150581"/>
    </source>
</evidence>
<dbReference type="EMBL" id="JANBPG010002458">
    <property type="protein sequence ID" value="KAJ1885709.1"/>
    <property type="molecule type" value="Genomic_DNA"/>
</dbReference>
<feature type="non-terminal residue" evidence="1">
    <location>
        <position position="862"/>
    </location>
</feature>
<comment type="caution">
    <text evidence="1">The sequence shown here is derived from an EMBL/GenBank/DDBJ whole genome shotgun (WGS) entry which is preliminary data.</text>
</comment>
<proteinExistence type="predicted"/>
<keyword evidence="2" id="KW-1185">Reference proteome</keyword>